<comment type="similarity">
    <text evidence="3 13">Belongs to the lyase 1 family. Adenylosuccinate lyase subfamily.</text>
</comment>
<organism evidence="16 17">
    <name type="scientific">Chitinivorax tropicus</name>
    <dbReference type="NCBI Taxonomy" id="714531"/>
    <lineage>
        <taxon>Bacteria</taxon>
        <taxon>Pseudomonadati</taxon>
        <taxon>Pseudomonadota</taxon>
        <taxon>Betaproteobacteria</taxon>
        <taxon>Chitinivorax</taxon>
    </lineage>
</organism>
<dbReference type="EMBL" id="JACHHY010000003">
    <property type="protein sequence ID" value="MBB5017491.1"/>
    <property type="molecule type" value="Genomic_DNA"/>
</dbReference>
<dbReference type="FunFam" id="1.20.200.10:FF:000004">
    <property type="entry name" value="Adenylosuccinate lyase"/>
    <property type="match status" value="1"/>
</dbReference>
<evidence type="ECO:0000256" key="9">
    <source>
        <dbReference type="ARBA" id="ARBA00025012"/>
    </source>
</evidence>
<dbReference type="InterPro" id="IPR024083">
    <property type="entry name" value="Fumarase/histidase_N"/>
</dbReference>
<dbReference type="NCBIfam" id="TIGR00928">
    <property type="entry name" value="purB"/>
    <property type="match status" value="1"/>
</dbReference>
<dbReference type="GO" id="GO:0004018">
    <property type="term" value="F:N6-(1,2-dicarboxyethyl)AMP AMP-lyase (fumarate-forming) activity"/>
    <property type="evidence" value="ECO:0007669"/>
    <property type="project" value="UniProtKB-UniRule"/>
</dbReference>
<dbReference type="GO" id="GO:0044208">
    <property type="term" value="P:'de novo' AMP biosynthetic process"/>
    <property type="evidence" value="ECO:0007669"/>
    <property type="project" value="UniProtKB-UniPathway"/>
</dbReference>
<name>A0A840MQG6_9PROT</name>
<dbReference type="EC" id="4.3.2.2" evidence="4 12"/>
<evidence type="ECO:0000256" key="10">
    <source>
        <dbReference type="ARBA" id="ARBA00030717"/>
    </source>
</evidence>
<evidence type="ECO:0000256" key="12">
    <source>
        <dbReference type="NCBIfam" id="TIGR00928"/>
    </source>
</evidence>
<dbReference type="SUPFAM" id="SSF48557">
    <property type="entry name" value="L-aspartase-like"/>
    <property type="match status" value="1"/>
</dbReference>
<dbReference type="InterPro" id="IPR020557">
    <property type="entry name" value="Fumarate_lyase_CS"/>
</dbReference>
<dbReference type="AlphaFoldDB" id="A0A840MQG6"/>
<dbReference type="InterPro" id="IPR000362">
    <property type="entry name" value="Fumarate_lyase_fam"/>
</dbReference>
<evidence type="ECO:0000256" key="5">
    <source>
        <dbReference type="ARBA" id="ARBA00017058"/>
    </source>
</evidence>
<dbReference type="Pfam" id="PF08328">
    <property type="entry name" value="ASL_C"/>
    <property type="match status" value="1"/>
</dbReference>
<comment type="pathway">
    <text evidence="2 13">Purine metabolism; AMP biosynthesis via de novo pathway; AMP from IMP: step 2/2.</text>
</comment>
<accession>A0A840MQG6</accession>
<gene>
    <name evidence="16" type="ORF">HNQ59_000755</name>
</gene>
<dbReference type="GO" id="GO:0006189">
    <property type="term" value="P:'de novo' IMP biosynthetic process"/>
    <property type="evidence" value="ECO:0007669"/>
    <property type="project" value="UniProtKB-UniPathway"/>
</dbReference>
<dbReference type="InterPro" id="IPR022761">
    <property type="entry name" value="Fumarate_lyase_N"/>
</dbReference>
<comment type="catalytic activity">
    <reaction evidence="8">
        <text>(2S)-2-[5-amino-1-(5-phospho-beta-D-ribosyl)imidazole-4-carboxamido]succinate = 5-amino-1-(5-phospho-beta-D-ribosyl)imidazole-4-carboxamide + fumarate</text>
        <dbReference type="Rhea" id="RHEA:23920"/>
        <dbReference type="ChEBI" id="CHEBI:29806"/>
        <dbReference type="ChEBI" id="CHEBI:58443"/>
        <dbReference type="ChEBI" id="CHEBI:58475"/>
        <dbReference type="EC" id="4.3.2.2"/>
    </reaction>
    <physiologicalReaction direction="left-to-right" evidence="8">
        <dbReference type="Rhea" id="RHEA:23921"/>
    </physiologicalReaction>
</comment>
<keyword evidence="7 13" id="KW-0456">Lyase</keyword>
<dbReference type="PANTHER" id="PTHR43411">
    <property type="entry name" value="ADENYLOSUCCINATE LYASE"/>
    <property type="match status" value="1"/>
</dbReference>
<evidence type="ECO:0000256" key="13">
    <source>
        <dbReference type="RuleBase" id="RU361172"/>
    </source>
</evidence>
<comment type="pathway">
    <text evidence="1 13">Purine metabolism; IMP biosynthesis via de novo pathway; 5-amino-1-(5-phospho-D-ribosyl)imidazole-4-carboxamide from 5-amino-1-(5-phospho-D-ribosyl)imidazole-4-carboxylate: step 2/2.</text>
</comment>
<evidence type="ECO:0000256" key="3">
    <source>
        <dbReference type="ARBA" id="ARBA00008273"/>
    </source>
</evidence>
<evidence type="ECO:0000256" key="7">
    <source>
        <dbReference type="ARBA" id="ARBA00023239"/>
    </source>
</evidence>
<dbReference type="Gene3D" id="1.10.275.10">
    <property type="entry name" value="Fumarase/aspartase (N-terminal domain)"/>
    <property type="match status" value="1"/>
</dbReference>
<evidence type="ECO:0000256" key="1">
    <source>
        <dbReference type="ARBA" id="ARBA00004706"/>
    </source>
</evidence>
<evidence type="ECO:0000256" key="4">
    <source>
        <dbReference type="ARBA" id="ARBA00012339"/>
    </source>
</evidence>
<protein>
    <recommendedName>
        <fullName evidence="5 12">Adenylosuccinate lyase</fullName>
        <shortName evidence="13">ASL</shortName>
        <ecNumber evidence="4 12">4.3.2.2</ecNumber>
    </recommendedName>
    <alternativeName>
        <fullName evidence="10 13">Adenylosuccinase</fullName>
    </alternativeName>
</protein>
<evidence type="ECO:0000256" key="8">
    <source>
        <dbReference type="ARBA" id="ARBA00024477"/>
    </source>
</evidence>
<evidence type="ECO:0000256" key="11">
    <source>
        <dbReference type="ARBA" id="ARBA00049115"/>
    </source>
</evidence>
<evidence type="ECO:0000256" key="2">
    <source>
        <dbReference type="ARBA" id="ARBA00004734"/>
    </source>
</evidence>
<dbReference type="CDD" id="cd01598">
    <property type="entry name" value="PurB"/>
    <property type="match status" value="1"/>
</dbReference>
<feature type="domain" description="Fumarate lyase N-terminal" evidence="14">
    <location>
        <begin position="14"/>
        <end position="312"/>
    </location>
</feature>
<dbReference type="InterPro" id="IPR008948">
    <property type="entry name" value="L-Aspartase-like"/>
</dbReference>
<dbReference type="Gene3D" id="1.10.40.30">
    <property type="entry name" value="Fumarase/aspartase (C-terminal domain)"/>
    <property type="match status" value="1"/>
</dbReference>
<dbReference type="NCBIfam" id="NF006764">
    <property type="entry name" value="PRK09285.1"/>
    <property type="match status" value="1"/>
</dbReference>
<proteinExistence type="inferred from homology"/>
<dbReference type="Pfam" id="PF00206">
    <property type="entry name" value="Lyase_1"/>
    <property type="match status" value="1"/>
</dbReference>
<keyword evidence="17" id="KW-1185">Reference proteome</keyword>
<dbReference type="UniPathway" id="UPA00075">
    <property type="reaction ID" value="UER00336"/>
</dbReference>
<evidence type="ECO:0000313" key="17">
    <source>
        <dbReference type="Proteomes" id="UP000575898"/>
    </source>
</evidence>
<evidence type="ECO:0000256" key="6">
    <source>
        <dbReference type="ARBA" id="ARBA00022755"/>
    </source>
</evidence>
<dbReference type="Gene3D" id="1.20.200.10">
    <property type="entry name" value="Fumarase/aspartase (Central domain)"/>
    <property type="match status" value="1"/>
</dbReference>
<feature type="domain" description="Adenylosuccinate lyase PurB C-terminal" evidence="15">
    <location>
        <begin position="331"/>
        <end position="446"/>
    </location>
</feature>
<dbReference type="UniPathway" id="UPA00074">
    <property type="reaction ID" value="UER00132"/>
</dbReference>
<dbReference type="InterPro" id="IPR013539">
    <property type="entry name" value="PurB_C"/>
</dbReference>
<comment type="function">
    <text evidence="9">Catalyzes two reactions in de novo purine nucleotide biosynthesis. Catalyzes the breakdown of 5-aminoimidazole- (N-succinylocarboxamide) ribotide (SAICAR or 2-[5-amino-1-(5-phospho-beta-D-ribosyl)imidazole-4-carboxamido]succinate) to 5-aminoimidazole-4-carboxamide ribotide (AICAR or 5-amino-1-(5-phospho-beta-D-ribosyl)imidazole-4-carboxamide) and fumarate, and of adenylosuccinate (ADS or N(6)-(1,2-dicarboxyethyl)-AMP) to adenosine monophosphate (AMP) and fumarate.</text>
</comment>
<evidence type="ECO:0000313" key="16">
    <source>
        <dbReference type="EMBL" id="MBB5017491.1"/>
    </source>
</evidence>
<dbReference type="Proteomes" id="UP000575898">
    <property type="component" value="Unassembled WGS sequence"/>
</dbReference>
<evidence type="ECO:0000259" key="15">
    <source>
        <dbReference type="Pfam" id="PF08328"/>
    </source>
</evidence>
<keyword evidence="6 13" id="KW-0658">Purine biosynthesis</keyword>
<dbReference type="PANTHER" id="PTHR43411:SF1">
    <property type="entry name" value="ADENYLOSUCCINATE LYASE"/>
    <property type="match status" value="1"/>
</dbReference>
<comment type="catalytic activity">
    <reaction evidence="11">
        <text>N(6)-(1,2-dicarboxyethyl)-AMP = fumarate + AMP</text>
        <dbReference type="Rhea" id="RHEA:16853"/>
        <dbReference type="ChEBI" id="CHEBI:29806"/>
        <dbReference type="ChEBI" id="CHEBI:57567"/>
        <dbReference type="ChEBI" id="CHEBI:456215"/>
        <dbReference type="EC" id="4.3.2.2"/>
    </reaction>
    <physiologicalReaction direction="left-to-right" evidence="11">
        <dbReference type="Rhea" id="RHEA:16854"/>
    </physiologicalReaction>
</comment>
<dbReference type="PROSITE" id="PS00163">
    <property type="entry name" value="FUMARATE_LYASES"/>
    <property type="match status" value="1"/>
</dbReference>
<dbReference type="PRINTS" id="PR00149">
    <property type="entry name" value="FUMRATELYASE"/>
</dbReference>
<comment type="caution">
    <text evidence="16">The sequence shown here is derived from an EMBL/GenBank/DDBJ whole genome shotgun (WGS) entry which is preliminary data.</text>
</comment>
<evidence type="ECO:0000259" key="14">
    <source>
        <dbReference type="Pfam" id="PF00206"/>
    </source>
</evidence>
<sequence length="456" mass="51025">MNLTALTALSPLDGRYQSQVAGLRPHFSEYALFHNRIKVEVEWLKALAAEPAIAEIAPFSKGTIEQLDYVVAHFGELDAEQVKAIESRTNHDVKAIEYWLKERLSDNPEVIKASEFIHFACTSEDINNLSHALMLKAGRDQVVLPQLDSIITKLAELAHDLADVPMMSRTHGQPASPSTMGKEMANVVYRLRRQRDQMAAVPLLGKINGAVGNYNAHLSAYPGFDWESFAQRFVESLGLTFNPYTIQIEPHDYMAELYDAISRANTILIDLDRDIWGYISLGYFKQKVKAGEVGSSTMPHKVNPIDFENSEGNLGLANAILNHLSQKLPISRWQRDLTDSTVLRNMGVALGYSMLGYVALARGLGKLEANPQLMHDDLDANWEVLAEPIQTVMRRYGVPNPYEQLKELTRGKAGISKEVLHTFIQGLNIPQDAKQRLLDMTPWSYTGKAAELAKRI</sequence>
<dbReference type="InterPro" id="IPR004769">
    <property type="entry name" value="Pur_lyase"/>
</dbReference>
<dbReference type="InterPro" id="IPR047136">
    <property type="entry name" value="PurB_bact"/>
</dbReference>
<dbReference type="RefSeq" id="WP_184035337.1">
    <property type="nucleotide sequence ID" value="NZ_JACHHY010000003.1"/>
</dbReference>
<reference evidence="16 17" key="1">
    <citation type="submission" date="2020-08" db="EMBL/GenBank/DDBJ databases">
        <title>Genomic Encyclopedia of Type Strains, Phase IV (KMG-IV): sequencing the most valuable type-strain genomes for metagenomic binning, comparative biology and taxonomic classification.</title>
        <authorList>
            <person name="Goeker M."/>
        </authorList>
    </citation>
    <scope>NUCLEOTIDE SEQUENCE [LARGE SCALE GENOMIC DNA]</scope>
    <source>
        <strain evidence="16 17">DSM 27165</strain>
    </source>
</reference>